<evidence type="ECO:0000313" key="2">
    <source>
        <dbReference type="EMBL" id="GIY67863.1"/>
    </source>
</evidence>
<keyword evidence="3" id="KW-1185">Reference proteome</keyword>
<comment type="caution">
    <text evidence="2">The sequence shown here is derived from an EMBL/GenBank/DDBJ whole genome shotgun (WGS) entry which is preliminary data.</text>
</comment>
<dbReference type="Proteomes" id="UP001054837">
    <property type="component" value="Unassembled WGS sequence"/>
</dbReference>
<evidence type="ECO:0008006" key="4">
    <source>
        <dbReference type="Google" id="ProtNLM"/>
    </source>
</evidence>
<organism evidence="2 3">
    <name type="scientific">Caerostris darwini</name>
    <dbReference type="NCBI Taxonomy" id="1538125"/>
    <lineage>
        <taxon>Eukaryota</taxon>
        <taxon>Metazoa</taxon>
        <taxon>Ecdysozoa</taxon>
        <taxon>Arthropoda</taxon>
        <taxon>Chelicerata</taxon>
        <taxon>Arachnida</taxon>
        <taxon>Araneae</taxon>
        <taxon>Araneomorphae</taxon>
        <taxon>Entelegynae</taxon>
        <taxon>Araneoidea</taxon>
        <taxon>Araneidae</taxon>
        <taxon>Caerostris</taxon>
    </lineage>
</organism>
<sequence>MISISDSRQWDGTSIGRILLLLLLVHRVRVLPGKSRVFTSRRSPNMGTGKTNITRANHQKTSLPFVLALSPQQSLPPPPSADVEKRVKTTVIAPPPDDTPSAWQKKNFKKITRRGNHE</sequence>
<accession>A0AAV4VE86</accession>
<proteinExistence type="predicted"/>
<dbReference type="EMBL" id="BPLQ01012784">
    <property type="protein sequence ID" value="GIY67863.1"/>
    <property type="molecule type" value="Genomic_DNA"/>
</dbReference>
<name>A0AAV4VE86_9ARAC</name>
<feature type="region of interest" description="Disordered" evidence="1">
    <location>
        <begin position="38"/>
        <end position="57"/>
    </location>
</feature>
<protein>
    <recommendedName>
        <fullName evidence="4">Secreted protein</fullName>
    </recommendedName>
</protein>
<gene>
    <name evidence="2" type="ORF">CDAR_478431</name>
</gene>
<reference evidence="2 3" key="1">
    <citation type="submission" date="2021-06" db="EMBL/GenBank/DDBJ databases">
        <title>Caerostris darwini draft genome.</title>
        <authorList>
            <person name="Kono N."/>
            <person name="Arakawa K."/>
        </authorList>
    </citation>
    <scope>NUCLEOTIDE SEQUENCE [LARGE SCALE GENOMIC DNA]</scope>
</reference>
<evidence type="ECO:0000313" key="3">
    <source>
        <dbReference type="Proteomes" id="UP001054837"/>
    </source>
</evidence>
<feature type="region of interest" description="Disordered" evidence="1">
    <location>
        <begin position="91"/>
        <end position="118"/>
    </location>
</feature>
<dbReference type="AlphaFoldDB" id="A0AAV4VE86"/>
<evidence type="ECO:0000256" key="1">
    <source>
        <dbReference type="SAM" id="MobiDB-lite"/>
    </source>
</evidence>
<feature type="compositionally biased region" description="Basic residues" evidence="1">
    <location>
        <begin position="106"/>
        <end position="118"/>
    </location>
</feature>